<keyword evidence="3" id="KW-1185">Reference proteome</keyword>
<organism evidence="2 3">
    <name type="scientific">Sandaracinobacter neustonicus</name>
    <dbReference type="NCBI Taxonomy" id="1715348"/>
    <lineage>
        <taxon>Bacteria</taxon>
        <taxon>Pseudomonadati</taxon>
        <taxon>Pseudomonadota</taxon>
        <taxon>Alphaproteobacteria</taxon>
        <taxon>Sphingomonadales</taxon>
        <taxon>Sphingosinicellaceae</taxon>
        <taxon>Sandaracinobacter</taxon>
    </lineage>
</organism>
<gene>
    <name evidence="2" type="ORF">FJQ54_09105</name>
</gene>
<protein>
    <submittedName>
        <fullName evidence="2">DUF2141 domain-containing protein</fullName>
    </submittedName>
</protein>
<sequence length="156" mass="16263">MSVLAALAAAAIFGTPAACEPGAAGNAALVTVHGFKDREGQLRIAIYPANEADFLAPARYVQRIDVPLTPEGEMTVCAPVPAAGQLIITALHDRDLNGKLSPFRDGVGFSRNPKLGLGKPKVAAVAIAVDGVTPVRIELNYLQGLSVAPVRARQTR</sequence>
<accession>A0A501XK62</accession>
<feature type="signal peptide" evidence="1">
    <location>
        <begin position="1"/>
        <end position="17"/>
    </location>
</feature>
<feature type="chain" id="PRO_5021419353" evidence="1">
    <location>
        <begin position="18"/>
        <end position="156"/>
    </location>
</feature>
<evidence type="ECO:0000313" key="2">
    <source>
        <dbReference type="EMBL" id="TPE61051.1"/>
    </source>
</evidence>
<evidence type="ECO:0000313" key="3">
    <source>
        <dbReference type="Proteomes" id="UP000319897"/>
    </source>
</evidence>
<dbReference type="RefSeq" id="WP_140928109.1">
    <property type="nucleotide sequence ID" value="NZ_VFSU01000024.1"/>
</dbReference>
<dbReference type="Proteomes" id="UP000319897">
    <property type="component" value="Unassembled WGS sequence"/>
</dbReference>
<evidence type="ECO:0000256" key="1">
    <source>
        <dbReference type="SAM" id="SignalP"/>
    </source>
</evidence>
<keyword evidence="1" id="KW-0732">Signal</keyword>
<name>A0A501XK62_9SPHN</name>
<dbReference type="EMBL" id="VFSU01000024">
    <property type="protein sequence ID" value="TPE61051.1"/>
    <property type="molecule type" value="Genomic_DNA"/>
</dbReference>
<proteinExistence type="predicted"/>
<dbReference type="AlphaFoldDB" id="A0A501XK62"/>
<dbReference type="InterPro" id="IPR018673">
    <property type="entry name" value="DUF2141"/>
</dbReference>
<dbReference type="OrthoDB" id="7189112at2"/>
<dbReference type="Pfam" id="PF09912">
    <property type="entry name" value="DUF2141"/>
    <property type="match status" value="1"/>
</dbReference>
<reference evidence="2 3" key="1">
    <citation type="submission" date="2019-06" db="EMBL/GenBank/DDBJ databases">
        <authorList>
            <person name="Lee I."/>
            <person name="Jang G.I."/>
            <person name="Hwang C.Y."/>
        </authorList>
    </citation>
    <scope>NUCLEOTIDE SEQUENCE [LARGE SCALE GENOMIC DNA]</scope>
    <source>
        <strain evidence="2 3">PAMC 28131</strain>
    </source>
</reference>
<comment type="caution">
    <text evidence="2">The sequence shown here is derived from an EMBL/GenBank/DDBJ whole genome shotgun (WGS) entry which is preliminary data.</text>
</comment>